<dbReference type="Pfam" id="PF02902">
    <property type="entry name" value="Peptidase_C48"/>
    <property type="match status" value="1"/>
</dbReference>
<evidence type="ECO:0000259" key="7">
    <source>
        <dbReference type="PROSITE" id="PS50600"/>
    </source>
</evidence>
<comment type="caution">
    <text evidence="8">The sequence shown here is derived from an EMBL/GenBank/DDBJ whole genome shotgun (WGS) entry which is preliminary data.</text>
</comment>
<feature type="region of interest" description="Disordered" evidence="6">
    <location>
        <begin position="744"/>
        <end position="779"/>
    </location>
</feature>
<dbReference type="PANTHER" id="PTHR47764">
    <property type="entry name" value="UBIQUITIN-LIKE-SPECIFIC PROTEASE 2B-RELATED"/>
    <property type="match status" value="1"/>
</dbReference>
<dbReference type="InterPro" id="IPR003653">
    <property type="entry name" value="Peptidase_C48_C"/>
</dbReference>
<reference evidence="8" key="1">
    <citation type="submission" date="2020-06" db="EMBL/GenBank/DDBJ databases">
        <authorList>
            <person name="Li T."/>
            <person name="Hu X."/>
            <person name="Zhang T."/>
            <person name="Song X."/>
            <person name="Zhang H."/>
            <person name="Dai N."/>
            <person name="Sheng W."/>
            <person name="Hou X."/>
            <person name="Wei L."/>
        </authorList>
    </citation>
    <scope>NUCLEOTIDE SEQUENCE</scope>
    <source>
        <strain evidence="8">G02</strain>
        <tissue evidence="8">Leaf</tissue>
    </source>
</reference>
<dbReference type="EMBL" id="JACGWJ010000012">
    <property type="protein sequence ID" value="KAL0384413.1"/>
    <property type="molecule type" value="Genomic_DNA"/>
</dbReference>
<dbReference type="GO" id="GO:0008234">
    <property type="term" value="F:cysteine-type peptidase activity"/>
    <property type="evidence" value="ECO:0007669"/>
    <property type="project" value="InterPro"/>
</dbReference>
<accession>A0AAW2RWE5</accession>
<comment type="similarity">
    <text evidence="1">Belongs to the peptidase C48 family.</text>
</comment>
<evidence type="ECO:0000313" key="8">
    <source>
        <dbReference type="EMBL" id="KAL0384413.1"/>
    </source>
</evidence>
<feature type="domain" description="Ubiquitin-like protease family profile" evidence="7">
    <location>
        <begin position="348"/>
        <end position="542"/>
    </location>
</feature>
<evidence type="ECO:0000256" key="4">
    <source>
        <dbReference type="ARBA" id="ARBA00022801"/>
    </source>
</evidence>
<feature type="compositionally biased region" description="Polar residues" evidence="6">
    <location>
        <begin position="676"/>
        <end position="687"/>
    </location>
</feature>
<protein>
    <submittedName>
        <fullName evidence="8">Ubiquitin-like-specific protease 2B</fullName>
    </submittedName>
</protein>
<dbReference type="FunFam" id="3.30.310.130:FF:000006">
    <property type="entry name" value="Probable ubiquitin-like-specific protease 2B"/>
    <property type="match status" value="1"/>
</dbReference>
<dbReference type="AlphaFoldDB" id="A0AAW2RWE5"/>
<dbReference type="Gene3D" id="3.30.310.130">
    <property type="entry name" value="Ubiquitin-related"/>
    <property type="match status" value="1"/>
</dbReference>
<dbReference type="PANTHER" id="PTHR47764:SF7">
    <property type="entry name" value="ULP1 PROTEASE FAMILY, C-TERMINAL CATALYTIC DOMAIN-CONTAINING PROTEIN-RELATED"/>
    <property type="match status" value="1"/>
</dbReference>
<dbReference type="InterPro" id="IPR038765">
    <property type="entry name" value="Papain-like_cys_pep_sf"/>
</dbReference>
<dbReference type="Gene3D" id="1.10.418.20">
    <property type="match status" value="1"/>
</dbReference>
<feature type="region of interest" description="Disordered" evidence="6">
    <location>
        <begin position="668"/>
        <end position="687"/>
    </location>
</feature>
<dbReference type="GO" id="GO:0006508">
    <property type="term" value="P:proteolysis"/>
    <property type="evidence" value="ECO:0007669"/>
    <property type="project" value="UniProtKB-KW"/>
</dbReference>
<proteinExistence type="inferred from homology"/>
<evidence type="ECO:0000256" key="3">
    <source>
        <dbReference type="ARBA" id="ARBA00022786"/>
    </source>
</evidence>
<keyword evidence="4" id="KW-0378">Hydrolase</keyword>
<name>A0AAW2RWE5_SESRA</name>
<dbReference type="InterPro" id="IPR057375">
    <property type="entry name" value="ULP2A/B_PH"/>
</dbReference>
<feature type="compositionally biased region" description="Polar residues" evidence="6">
    <location>
        <begin position="9"/>
        <end position="22"/>
    </location>
</feature>
<organism evidence="8">
    <name type="scientific">Sesamum radiatum</name>
    <name type="common">Black benniseed</name>
    <dbReference type="NCBI Taxonomy" id="300843"/>
    <lineage>
        <taxon>Eukaryota</taxon>
        <taxon>Viridiplantae</taxon>
        <taxon>Streptophyta</taxon>
        <taxon>Embryophyta</taxon>
        <taxon>Tracheophyta</taxon>
        <taxon>Spermatophyta</taxon>
        <taxon>Magnoliopsida</taxon>
        <taxon>eudicotyledons</taxon>
        <taxon>Gunneridae</taxon>
        <taxon>Pentapetalae</taxon>
        <taxon>asterids</taxon>
        <taxon>lamiids</taxon>
        <taxon>Lamiales</taxon>
        <taxon>Pedaliaceae</taxon>
        <taxon>Sesamum</taxon>
    </lineage>
</organism>
<evidence type="ECO:0000256" key="6">
    <source>
        <dbReference type="SAM" id="MobiDB-lite"/>
    </source>
</evidence>
<dbReference type="Pfam" id="PF25352">
    <property type="entry name" value="PH_ULP"/>
    <property type="match status" value="1"/>
</dbReference>
<reference evidence="8" key="2">
    <citation type="journal article" date="2024" name="Plant">
        <title>Genomic evolution and insights into agronomic trait innovations of Sesamum species.</title>
        <authorList>
            <person name="Miao H."/>
            <person name="Wang L."/>
            <person name="Qu L."/>
            <person name="Liu H."/>
            <person name="Sun Y."/>
            <person name="Le M."/>
            <person name="Wang Q."/>
            <person name="Wei S."/>
            <person name="Zheng Y."/>
            <person name="Lin W."/>
            <person name="Duan Y."/>
            <person name="Cao H."/>
            <person name="Xiong S."/>
            <person name="Wang X."/>
            <person name="Wei L."/>
            <person name="Li C."/>
            <person name="Ma Q."/>
            <person name="Ju M."/>
            <person name="Zhao R."/>
            <person name="Li G."/>
            <person name="Mu C."/>
            <person name="Tian Q."/>
            <person name="Mei H."/>
            <person name="Zhang T."/>
            <person name="Gao T."/>
            <person name="Zhang H."/>
        </authorList>
    </citation>
    <scope>NUCLEOTIDE SEQUENCE</scope>
    <source>
        <strain evidence="8">G02</strain>
    </source>
</reference>
<dbReference type="PROSITE" id="PS50600">
    <property type="entry name" value="ULP_PROTEASE"/>
    <property type="match status" value="1"/>
</dbReference>
<keyword evidence="3" id="KW-0833">Ubl conjugation pathway</keyword>
<gene>
    <name evidence="8" type="ORF">Sradi_2835600</name>
</gene>
<keyword evidence="2 8" id="KW-0645">Protease</keyword>
<evidence type="ECO:0000256" key="1">
    <source>
        <dbReference type="ARBA" id="ARBA00005234"/>
    </source>
</evidence>
<evidence type="ECO:0000256" key="2">
    <source>
        <dbReference type="ARBA" id="ARBA00022670"/>
    </source>
</evidence>
<dbReference type="SUPFAM" id="SSF54001">
    <property type="entry name" value="Cysteine proteinases"/>
    <property type="match status" value="1"/>
</dbReference>
<feature type="region of interest" description="Disordered" evidence="6">
    <location>
        <begin position="1"/>
        <end position="32"/>
    </location>
</feature>
<comment type="function">
    <text evidence="5">Protease that catalyzes two essential functions in the SUMO pathway: processing of full-length SUMOs to their mature forms and deconjugation of SUMO from targeted proteins.</text>
</comment>
<feature type="compositionally biased region" description="Basic and acidic residues" evidence="6">
    <location>
        <begin position="745"/>
        <end position="754"/>
    </location>
</feature>
<evidence type="ECO:0000256" key="5">
    <source>
        <dbReference type="ARBA" id="ARBA00057729"/>
    </source>
</evidence>
<sequence length="806" mass="92122">MGKRRNAKYKSSTAGEVNSNGATYGGGSSKDDKFSVFEFADDDLRVETESRKTLAKFGTRSPSKKPAHHHQSVDKYVFLQYFARGNWTQQNDMPDFDVTDSVPTDRTFETDVKISPGSLNYKSHALSVLRHQVFESPSVSKSCEQGNTNPGGCTTGTKHNKVVSVDSDEDERMELRSPSSSFALADNAGTTTTYMFLALSQEAVVVVAPEYVKYGDRYYTSCLLTFSQRCIRLQGSPLGERKRLYYLEWPTFNISKIEYQQCESVKADAVNLHFKYKDTNVAETGNKSSGTMELEFVVLDDPQWSDKQEEIKSLDVIYKASWETILSKCSFHESFEEIIYPDGDPDAVLISRKDIDLLQPRTFINDSIIDFYIKYLLNKTKAEMQHRFHFFNTFFFRKLADMDQDLSRPWEGRDAFQRVRKWTRNVNLFEKDYIFIPVNFSLHWSLIVICHPAEVAKLRDKSVADSSKVPCILHMDSIRGSHRGIENLIRSYLWEEWKERHNKREEDISAKFSDLDFVVLQLPQQENSFDCGLFLLHYAELFLEQALNFSDTKCIDYLNEDWFHPAEVSLRKRDHIRKVIHRMFEDKAMKDASAVCNNKCLQSDINEGDSSAQSLQENCVKESCLGIEFSSSDNYEIKEQQSFRDILGQRISHKELVPINQFSNMRLPMEEGPEKQATSSPEGTMNRYQADEDGKVIPCHCLLNSFRMGEIEASQGTSKSCAGKSPIIIDLQNDEDCVPEAASALERDKERNDDSSISSEDLATCVVEDSEEEYETSESVRINRSSTLLISPIRLVKKASYANTVS</sequence>